<reference evidence="6" key="2">
    <citation type="submission" date="2021-10" db="EMBL/GenBank/DDBJ databases">
        <title>Phylogenomics reveals ancestral predisposition of the termite-cultivated fungus Termitomyces towards a domesticated lifestyle.</title>
        <authorList>
            <person name="Auxier B."/>
            <person name="Grum-Grzhimaylo A."/>
            <person name="Cardenas M.E."/>
            <person name="Lodge J.D."/>
            <person name="Laessoe T."/>
            <person name="Pedersen O."/>
            <person name="Smith M.E."/>
            <person name="Kuyper T.W."/>
            <person name="Franco-Molano E.A."/>
            <person name="Baroni T.J."/>
            <person name="Aanen D.K."/>
        </authorList>
    </citation>
    <scope>NUCLEOTIDE SEQUENCE</scope>
    <source>
        <strain evidence="6">AP01</strain>
        <tissue evidence="6">Mycelium</tissue>
    </source>
</reference>
<keyword evidence="7" id="KW-1185">Reference proteome</keyword>
<evidence type="ECO:0000256" key="4">
    <source>
        <dbReference type="SAM" id="MobiDB-lite"/>
    </source>
</evidence>
<dbReference type="Proteomes" id="UP000775547">
    <property type="component" value="Unassembled WGS sequence"/>
</dbReference>
<dbReference type="Gene3D" id="1.10.510.10">
    <property type="entry name" value="Transferase(Phosphotransferase) domain 1"/>
    <property type="match status" value="1"/>
</dbReference>
<dbReference type="PANTHER" id="PTHR24346:SF30">
    <property type="entry name" value="MATERNAL EMBRYONIC LEUCINE ZIPPER KINASE"/>
    <property type="match status" value="1"/>
</dbReference>
<dbReference type="PROSITE" id="PS00108">
    <property type="entry name" value="PROTEIN_KINASE_ST"/>
    <property type="match status" value="1"/>
</dbReference>
<keyword evidence="2 3" id="KW-0067">ATP-binding</keyword>
<evidence type="ECO:0000256" key="1">
    <source>
        <dbReference type="ARBA" id="ARBA00022741"/>
    </source>
</evidence>
<dbReference type="AlphaFoldDB" id="A0A9P7GGR8"/>
<dbReference type="GO" id="GO:0004674">
    <property type="term" value="F:protein serine/threonine kinase activity"/>
    <property type="evidence" value="ECO:0007669"/>
    <property type="project" value="TreeGrafter"/>
</dbReference>
<dbReference type="OrthoDB" id="541276at2759"/>
<dbReference type="Pfam" id="PF00069">
    <property type="entry name" value="Pkinase"/>
    <property type="match status" value="1"/>
</dbReference>
<feature type="region of interest" description="Disordered" evidence="4">
    <location>
        <begin position="559"/>
        <end position="582"/>
    </location>
</feature>
<name>A0A9P7GGR8_9AGAR</name>
<evidence type="ECO:0000313" key="6">
    <source>
        <dbReference type="EMBL" id="KAG5646737.1"/>
    </source>
</evidence>
<protein>
    <recommendedName>
        <fullName evidence="5">Protein kinase domain-containing protein</fullName>
    </recommendedName>
</protein>
<dbReference type="EMBL" id="JABCKV010000017">
    <property type="protein sequence ID" value="KAG5646737.1"/>
    <property type="molecule type" value="Genomic_DNA"/>
</dbReference>
<evidence type="ECO:0000256" key="3">
    <source>
        <dbReference type="PROSITE-ProRule" id="PRU10141"/>
    </source>
</evidence>
<sequence length="612" mass="67729">MASSQTSPRLALGKRIDQGSLEIVKVLGVGGYGIVYQAVETSGYNPRAYAVKCLRSMEQPPVRRQFHIREIALHQISSAHPGIVTLHRVIEDHENTYIIMDYAPNQDLFTQILNNCRYLGNDALIKHVFLQLVDAIEYCHSLGIYHRDLKPENVLCFEEGHRVAITDFGLATTEKMSGELNTGSIYHMSPECQGGAFALDGSYSPRSNDIWSLGIILLNLATGRNPWRTATTDDLTFQAYLRDPLGFFPSVLPVSLEINDILIQMLHVDWTQRATLPEIRQQMEDITSFYAPDVVFDGSQARCAWEARADSVDKVTSLRAATKLPAPVPEPKSRWSDDSASNVDLMPPASREPHTHNLNSSTFVRGDLTLQVDRRGSWESSTSSHLSYTTSPTTPNSDSGFADVGLVQTTMHDLFEKTRQEDEHVLQSMETSMVFAETMSSSAFDRNLLATMDVPIPEVEDLWAVIGTGDTTCSWGTPGSRAPSSSSTNSASSSEIAFAKSISPSADSYICSFSPSSSVERTSYHRHDDKLTQNSMRLLSRPSFYSSIPESLRHRTFGDPRTLPGHHCPATGTALGSTGTPCPKVREEEEGHSRVTWFGSAKNWFSSGRLHI</sequence>
<dbReference type="InterPro" id="IPR017441">
    <property type="entry name" value="Protein_kinase_ATP_BS"/>
</dbReference>
<evidence type="ECO:0000313" key="7">
    <source>
        <dbReference type="Proteomes" id="UP000775547"/>
    </source>
</evidence>
<evidence type="ECO:0000259" key="5">
    <source>
        <dbReference type="PROSITE" id="PS50011"/>
    </source>
</evidence>
<proteinExistence type="predicted"/>
<dbReference type="PROSITE" id="PS00107">
    <property type="entry name" value="PROTEIN_KINASE_ATP"/>
    <property type="match status" value="1"/>
</dbReference>
<dbReference type="PROSITE" id="PS50011">
    <property type="entry name" value="PROTEIN_KINASE_DOM"/>
    <property type="match status" value="1"/>
</dbReference>
<gene>
    <name evidence="6" type="ORF">DXG03_002419</name>
</gene>
<reference evidence="6" key="1">
    <citation type="submission" date="2020-07" db="EMBL/GenBank/DDBJ databases">
        <authorList>
            <person name="Nieuwenhuis M."/>
            <person name="Van De Peppel L.J.J."/>
        </authorList>
    </citation>
    <scope>NUCLEOTIDE SEQUENCE</scope>
    <source>
        <strain evidence="6">AP01</strain>
        <tissue evidence="6">Mycelium</tissue>
    </source>
</reference>
<feature type="domain" description="Protein kinase" evidence="5">
    <location>
        <begin position="21"/>
        <end position="290"/>
    </location>
</feature>
<evidence type="ECO:0000256" key="2">
    <source>
        <dbReference type="ARBA" id="ARBA00022840"/>
    </source>
</evidence>
<dbReference type="InterPro" id="IPR000719">
    <property type="entry name" value="Prot_kinase_dom"/>
</dbReference>
<organism evidence="6 7">
    <name type="scientific">Asterophora parasitica</name>
    <dbReference type="NCBI Taxonomy" id="117018"/>
    <lineage>
        <taxon>Eukaryota</taxon>
        <taxon>Fungi</taxon>
        <taxon>Dikarya</taxon>
        <taxon>Basidiomycota</taxon>
        <taxon>Agaricomycotina</taxon>
        <taxon>Agaricomycetes</taxon>
        <taxon>Agaricomycetidae</taxon>
        <taxon>Agaricales</taxon>
        <taxon>Tricholomatineae</taxon>
        <taxon>Lyophyllaceae</taxon>
        <taxon>Asterophora</taxon>
    </lineage>
</organism>
<keyword evidence="1 3" id="KW-0547">Nucleotide-binding</keyword>
<dbReference type="InterPro" id="IPR011009">
    <property type="entry name" value="Kinase-like_dom_sf"/>
</dbReference>
<dbReference type="InterPro" id="IPR008271">
    <property type="entry name" value="Ser/Thr_kinase_AS"/>
</dbReference>
<dbReference type="PANTHER" id="PTHR24346">
    <property type="entry name" value="MAP/MICROTUBULE AFFINITY-REGULATING KINASE"/>
    <property type="match status" value="1"/>
</dbReference>
<dbReference type="GO" id="GO:0035556">
    <property type="term" value="P:intracellular signal transduction"/>
    <property type="evidence" value="ECO:0007669"/>
    <property type="project" value="TreeGrafter"/>
</dbReference>
<feature type="region of interest" description="Disordered" evidence="4">
    <location>
        <begin position="324"/>
        <end position="360"/>
    </location>
</feature>
<dbReference type="GO" id="GO:0005737">
    <property type="term" value="C:cytoplasm"/>
    <property type="evidence" value="ECO:0007669"/>
    <property type="project" value="TreeGrafter"/>
</dbReference>
<accession>A0A9P7GGR8</accession>
<dbReference type="SUPFAM" id="SSF56112">
    <property type="entry name" value="Protein kinase-like (PK-like)"/>
    <property type="match status" value="1"/>
</dbReference>
<comment type="caution">
    <text evidence="6">The sequence shown here is derived from an EMBL/GenBank/DDBJ whole genome shotgun (WGS) entry which is preliminary data.</text>
</comment>
<dbReference type="GO" id="GO:0005524">
    <property type="term" value="F:ATP binding"/>
    <property type="evidence" value="ECO:0007669"/>
    <property type="project" value="UniProtKB-UniRule"/>
</dbReference>
<feature type="binding site" evidence="3">
    <location>
        <position position="52"/>
    </location>
    <ligand>
        <name>ATP</name>
        <dbReference type="ChEBI" id="CHEBI:30616"/>
    </ligand>
</feature>
<dbReference type="SMART" id="SM00220">
    <property type="entry name" value="S_TKc"/>
    <property type="match status" value="1"/>
</dbReference>